<protein>
    <submittedName>
        <fullName evidence="3">Uncharacterized protein</fullName>
    </submittedName>
</protein>
<evidence type="ECO:0000256" key="2">
    <source>
        <dbReference type="SAM" id="SignalP"/>
    </source>
</evidence>
<dbReference type="AlphaFoldDB" id="A0AA37HTU3"/>
<keyword evidence="4" id="KW-1185">Reference proteome</keyword>
<reference evidence="3" key="2">
    <citation type="submission" date="2021-08" db="EMBL/GenBank/DDBJ databases">
        <authorList>
            <person name="Tani A."/>
            <person name="Ola A."/>
            <person name="Ogura Y."/>
            <person name="Katsura K."/>
            <person name="Hayashi T."/>
        </authorList>
    </citation>
    <scope>NUCLEOTIDE SEQUENCE</scope>
    <source>
        <strain evidence="3">NBRC 103626</strain>
    </source>
</reference>
<organism evidence="3 4">
    <name type="scientific">Methylobacterium gregans</name>
    <dbReference type="NCBI Taxonomy" id="374424"/>
    <lineage>
        <taxon>Bacteria</taxon>
        <taxon>Pseudomonadati</taxon>
        <taxon>Pseudomonadota</taxon>
        <taxon>Alphaproteobacteria</taxon>
        <taxon>Hyphomicrobiales</taxon>
        <taxon>Methylobacteriaceae</taxon>
        <taxon>Methylobacterium</taxon>
    </lineage>
</organism>
<feature type="chain" id="PRO_5041211822" evidence="2">
    <location>
        <begin position="23"/>
        <end position="88"/>
    </location>
</feature>
<evidence type="ECO:0000256" key="1">
    <source>
        <dbReference type="SAM" id="MobiDB-lite"/>
    </source>
</evidence>
<comment type="caution">
    <text evidence="3">The sequence shown here is derived from an EMBL/GenBank/DDBJ whole genome shotgun (WGS) entry which is preliminary data.</text>
</comment>
<reference evidence="3" key="1">
    <citation type="journal article" date="2016" name="Front. Microbiol.">
        <title>Genome Sequence of the Piezophilic, Mesophilic Sulfate-Reducing Bacterium Desulfovibrio indicus J2T.</title>
        <authorList>
            <person name="Cao J."/>
            <person name="Maignien L."/>
            <person name="Shao Z."/>
            <person name="Alain K."/>
            <person name="Jebbar M."/>
        </authorList>
    </citation>
    <scope>NUCLEOTIDE SEQUENCE</scope>
    <source>
        <strain evidence="3">NBRC 103626</strain>
    </source>
</reference>
<feature type="region of interest" description="Disordered" evidence="1">
    <location>
        <begin position="30"/>
        <end position="88"/>
    </location>
</feature>
<gene>
    <name evidence="3" type="ORF">NBEOAGPD_5321</name>
</gene>
<evidence type="ECO:0000313" key="3">
    <source>
        <dbReference type="EMBL" id="GJD82062.1"/>
    </source>
</evidence>
<keyword evidence="2" id="KW-0732">Signal</keyword>
<evidence type="ECO:0000313" key="4">
    <source>
        <dbReference type="Proteomes" id="UP001055108"/>
    </source>
</evidence>
<sequence length="88" mass="9294">MTKTRTIALALALALPSTSALAFSFSYERPQRHSVPSPPYGSAPSAGLGVHDGPHYERCTANSAAEGNANQQTRPVKQYGQTAGGYRC</sequence>
<feature type="signal peptide" evidence="2">
    <location>
        <begin position="1"/>
        <end position="22"/>
    </location>
</feature>
<proteinExistence type="predicted"/>
<name>A0AA37HTU3_9HYPH</name>
<dbReference type="RefSeq" id="WP_238307279.1">
    <property type="nucleotide sequence ID" value="NZ_BPQM01000190.1"/>
</dbReference>
<dbReference type="EMBL" id="BPQM01000190">
    <property type="protein sequence ID" value="GJD82062.1"/>
    <property type="molecule type" value="Genomic_DNA"/>
</dbReference>
<feature type="compositionally biased region" description="Polar residues" evidence="1">
    <location>
        <begin position="60"/>
        <end position="81"/>
    </location>
</feature>
<accession>A0AA37HTU3</accession>
<dbReference type="Proteomes" id="UP001055108">
    <property type="component" value="Unassembled WGS sequence"/>
</dbReference>